<gene>
    <name evidence="1" type="ORF">SAMN05216452_3401</name>
</gene>
<evidence type="ECO:0000313" key="1">
    <source>
        <dbReference type="EMBL" id="SEB84586.1"/>
    </source>
</evidence>
<keyword evidence="2" id="KW-1185">Reference proteome</keyword>
<dbReference type="AlphaFoldDB" id="A0A1H4MNH8"/>
<proteinExistence type="predicted"/>
<dbReference type="EMBL" id="FNSL01000001">
    <property type="protein sequence ID" value="SEB84586.1"/>
    <property type="molecule type" value="Genomic_DNA"/>
</dbReference>
<organism evidence="1 2">
    <name type="scientific">Nitratireductor aquibiodomus</name>
    <dbReference type="NCBI Taxonomy" id="204799"/>
    <lineage>
        <taxon>Bacteria</taxon>
        <taxon>Pseudomonadati</taxon>
        <taxon>Pseudomonadota</taxon>
        <taxon>Alphaproteobacteria</taxon>
        <taxon>Hyphomicrobiales</taxon>
        <taxon>Phyllobacteriaceae</taxon>
        <taxon>Nitratireductor</taxon>
    </lineage>
</organism>
<dbReference type="Proteomes" id="UP000199064">
    <property type="component" value="Unassembled WGS sequence"/>
</dbReference>
<evidence type="ECO:0000313" key="2">
    <source>
        <dbReference type="Proteomes" id="UP000199064"/>
    </source>
</evidence>
<accession>A0A1H4MNH8</accession>
<protein>
    <submittedName>
        <fullName evidence="1">Uncharacterized protein</fullName>
    </submittedName>
</protein>
<sequence length="114" mass="12005">MGGYAPKGVRQAATSRRPVVLEDGCDLRFNVDLVGVRPDQVKGLETGDALLVQISENGKWRSLVCVANDGGVVGTLAAFQGLAQLIACVEIGARYIAVVEFASATRCSVEVIRA</sequence>
<reference evidence="2" key="1">
    <citation type="submission" date="2016-10" db="EMBL/GenBank/DDBJ databases">
        <authorList>
            <person name="Varghese N."/>
            <person name="Submissions S."/>
        </authorList>
    </citation>
    <scope>NUCLEOTIDE SEQUENCE [LARGE SCALE GENOMIC DNA]</scope>
    <source>
        <strain evidence="2">ES.061</strain>
    </source>
</reference>
<name>A0A1H4MNH8_9HYPH</name>
<dbReference type="RefSeq" id="WP_143038453.1">
    <property type="nucleotide sequence ID" value="NZ_FNSL01000001.1"/>
</dbReference>